<dbReference type="SUPFAM" id="SSF51161">
    <property type="entry name" value="Trimeric LpxA-like enzymes"/>
    <property type="match status" value="1"/>
</dbReference>
<evidence type="ECO:0000256" key="2">
    <source>
        <dbReference type="ARBA" id="ARBA00022737"/>
    </source>
</evidence>
<dbReference type="InterPro" id="IPR011004">
    <property type="entry name" value="Trimer_LpxA-like_sf"/>
</dbReference>
<dbReference type="KEGG" id="rga:RGR602_CH03068"/>
<evidence type="ECO:0000256" key="1">
    <source>
        <dbReference type="ARBA" id="ARBA00022679"/>
    </source>
</evidence>
<keyword evidence="1 3" id="KW-0808">Transferase</keyword>
<organism evidence="3 4">
    <name type="scientific">Rhizobium gallicum bv. gallicum R602sp</name>
    <dbReference type="NCBI Taxonomy" id="1041138"/>
    <lineage>
        <taxon>Bacteria</taxon>
        <taxon>Pseudomonadati</taxon>
        <taxon>Pseudomonadota</taxon>
        <taxon>Alphaproteobacteria</taxon>
        <taxon>Hyphomicrobiales</taxon>
        <taxon>Rhizobiaceae</taxon>
        <taxon>Rhizobium/Agrobacterium group</taxon>
        <taxon>Rhizobium</taxon>
    </lineage>
</organism>
<dbReference type="InterPro" id="IPR018357">
    <property type="entry name" value="Hexapep_transf_CS"/>
</dbReference>
<keyword evidence="2" id="KW-0677">Repeat</keyword>
<dbReference type="Proteomes" id="UP000031368">
    <property type="component" value="Chromosome"/>
</dbReference>
<dbReference type="AlphaFoldDB" id="A0A0B4X6N5"/>
<dbReference type="RefSeq" id="WP_052451585.1">
    <property type="nucleotide sequence ID" value="NZ_CP006877.1"/>
</dbReference>
<evidence type="ECO:0000313" key="4">
    <source>
        <dbReference type="Proteomes" id="UP000031368"/>
    </source>
</evidence>
<protein>
    <submittedName>
        <fullName evidence="3">O-acetyltransferase trimeric LpxA-like protein</fullName>
    </submittedName>
</protein>
<gene>
    <name evidence="3" type="ORF">RGR602_CH03068</name>
</gene>
<dbReference type="GO" id="GO:0016740">
    <property type="term" value="F:transferase activity"/>
    <property type="evidence" value="ECO:0007669"/>
    <property type="project" value="UniProtKB-KW"/>
</dbReference>
<reference evidence="3 4" key="1">
    <citation type="submission" date="2013-11" db="EMBL/GenBank/DDBJ databases">
        <title>Complete genome sequence of Rhizobium gallicum bv. gallicum R602.</title>
        <authorList>
            <person name="Bustos P."/>
            <person name="Santamaria R.I."/>
            <person name="Lozano L."/>
            <person name="Acosta J.L."/>
            <person name="Ormeno-Orrillo E."/>
            <person name="Rogel M.A."/>
            <person name="Romero D."/>
            <person name="Cevallos M.A."/>
            <person name="Martinez-Romero E."/>
            <person name="Gonzalez V."/>
        </authorList>
    </citation>
    <scope>NUCLEOTIDE SEQUENCE [LARGE SCALE GENOMIC DNA]</scope>
    <source>
        <strain evidence="3 4">R602</strain>
    </source>
</reference>
<dbReference type="PANTHER" id="PTHR23416:SF78">
    <property type="entry name" value="LIPOPOLYSACCHARIDE BIOSYNTHESIS O-ACETYL TRANSFERASE WBBJ-RELATED"/>
    <property type="match status" value="1"/>
</dbReference>
<dbReference type="PROSITE" id="PS00101">
    <property type="entry name" value="HEXAPEP_TRANSFERASES"/>
    <property type="match status" value="1"/>
</dbReference>
<dbReference type="EMBL" id="CP006877">
    <property type="protein sequence ID" value="AJD42385.1"/>
    <property type="molecule type" value="Genomic_DNA"/>
</dbReference>
<dbReference type="HOGENOM" id="CLU_051638_6_2_5"/>
<name>A0A0B4X6N5_9HYPH</name>
<dbReference type="Gene3D" id="2.160.10.10">
    <property type="entry name" value="Hexapeptide repeat proteins"/>
    <property type="match status" value="1"/>
</dbReference>
<evidence type="ECO:0000313" key="3">
    <source>
        <dbReference type="EMBL" id="AJD42385.1"/>
    </source>
</evidence>
<dbReference type="PANTHER" id="PTHR23416">
    <property type="entry name" value="SIALIC ACID SYNTHASE-RELATED"/>
    <property type="match status" value="1"/>
</dbReference>
<accession>A0A0B4X6N5</accession>
<dbReference type="CDD" id="cd04647">
    <property type="entry name" value="LbH_MAT_like"/>
    <property type="match status" value="1"/>
</dbReference>
<keyword evidence="4" id="KW-1185">Reference proteome</keyword>
<sequence>MPVELVELAAYADENNNIVDAASTSVLRGGKIVFNEFGSSVHIGEGVTLAKCDIILGRNSRLTIGNNCRISGSIIIGYESFISIGNSLNVTSNVSMRAVESTSIEIGDDCLLGSNISIRTTDGHPIYDAVSRQRLNPSQSIAIGSHVWIADDVLLLKGAEVGNATVVGARSVVTKPIPSNCVAVGNPARVVKTGVTWEHSPRHRTEQYYFLQS</sequence>
<dbReference type="InterPro" id="IPR051159">
    <property type="entry name" value="Hexapeptide_acetyltransf"/>
</dbReference>
<proteinExistence type="predicted"/>